<keyword evidence="2" id="KW-0677">Repeat</keyword>
<feature type="compositionally biased region" description="Polar residues" evidence="5">
    <location>
        <begin position="389"/>
        <end position="406"/>
    </location>
</feature>
<name>A0A9P5SDF3_9FUNG</name>
<keyword evidence="7" id="KW-1185">Reference proteome</keyword>
<dbReference type="PANTHER" id="PTHR19854">
    <property type="entry name" value="TRANSDUCIN BETA-LIKE 3"/>
    <property type="match status" value="1"/>
</dbReference>
<feature type="compositionally biased region" description="Acidic residues" evidence="5">
    <location>
        <begin position="415"/>
        <end position="435"/>
    </location>
</feature>
<proteinExistence type="inferred from homology"/>
<dbReference type="PANTHER" id="PTHR19854:SF1">
    <property type="entry name" value="GUANINE NUCLEOTIDE-BINDING PROTEIN SUBUNIT BETA-LIKE PROTEIN 1"/>
    <property type="match status" value="1"/>
</dbReference>
<comment type="similarity">
    <text evidence="3">Belongs to the WD repeat ASA1 family.</text>
</comment>
<dbReference type="InterPro" id="IPR001680">
    <property type="entry name" value="WD40_rpt"/>
</dbReference>
<dbReference type="AlphaFoldDB" id="A0A9P5SDF3"/>
<evidence type="ECO:0000256" key="4">
    <source>
        <dbReference type="ARBA" id="ARBA00040563"/>
    </source>
</evidence>
<feature type="compositionally biased region" description="Acidic residues" evidence="5">
    <location>
        <begin position="374"/>
        <end position="384"/>
    </location>
</feature>
<dbReference type="Pfam" id="PF00400">
    <property type="entry name" value="WD40"/>
    <property type="match status" value="2"/>
</dbReference>
<protein>
    <recommendedName>
        <fullName evidence="4">ASTRA-associated protein 1</fullName>
    </recommendedName>
</protein>
<sequence length="465" mass="52026">MTGDELGWICVWDVWKRRQVYKWHAHPSGSVLELLAIPYRSKPEASRSLTSIDTTIPITATQRKPLKHLGLSDHYLVSHGRDYEIHVWDINTILIKSIKSGSSLSPASGLPTHTPTPIFSLPVNALNFCKMSTLAIEHPAGIQEWSNDTPLGRTHRHIYIAVPSPTSTAMIDVYDIVTPERTFASVGSENKAPPINVQDKKWGAAMGIRLFLKKDTSDLTGSEGTLHILVGYEDGSMTLFRERAHVKSKRSMEVVWTIKCHREPVMAMDISSDHEYAVSCSSDSLLVKYRLFGQLQGVPETIQEPLKTTGVADVKFRNDNRILALAGWDGKIRVFSAKTLKPLAVLQYHREGLYCLGFANVELELKDRIENETEATVDDQDDQGDQNKDISVQSSSQASQDIDTQNPPLPMAIDADSDSQDSDDSDDSDDDSDLEDSLKSRAEWSRRHWLVAGGKENRISLWEIY</sequence>
<dbReference type="InterPro" id="IPR036322">
    <property type="entry name" value="WD40_repeat_dom_sf"/>
</dbReference>
<dbReference type="SUPFAM" id="SSF50978">
    <property type="entry name" value="WD40 repeat-like"/>
    <property type="match status" value="1"/>
</dbReference>
<evidence type="ECO:0000313" key="6">
    <source>
        <dbReference type="EMBL" id="KAF9326325.1"/>
    </source>
</evidence>
<evidence type="ECO:0000256" key="2">
    <source>
        <dbReference type="ARBA" id="ARBA00022737"/>
    </source>
</evidence>
<evidence type="ECO:0000256" key="5">
    <source>
        <dbReference type="SAM" id="MobiDB-lite"/>
    </source>
</evidence>
<feature type="region of interest" description="Disordered" evidence="5">
    <location>
        <begin position="374"/>
        <end position="439"/>
    </location>
</feature>
<comment type="caution">
    <text evidence="6">The sequence shown here is derived from an EMBL/GenBank/DDBJ whole genome shotgun (WGS) entry which is preliminary data.</text>
</comment>
<gene>
    <name evidence="6" type="primary">ASA1</name>
    <name evidence="6" type="ORF">BG006_010213</name>
</gene>
<dbReference type="Gene3D" id="2.130.10.10">
    <property type="entry name" value="YVTN repeat-like/Quinoprotein amine dehydrogenase"/>
    <property type="match status" value="1"/>
</dbReference>
<organism evidence="6 7">
    <name type="scientific">Podila minutissima</name>
    <dbReference type="NCBI Taxonomy" id="64525"/>
    <lineage>
        <taxon>Eukaryota</taxon>
        <taxon>Fungi</taxon>
        <taxon>Fungi incertae sedis</taxon>
        <taxon>Mucoromycota</taxon>
        <taxon>Mortierellomycotina</taxon>
        <taxon>Mortierellomycetes</taxon>
        <taxon>Mortierellales</taxon>
        <taxon>Mortierellaceae</taxon>
        <taxon>Podila</taxon>
    </lineage>
</organism>
<dbReference type="InterPro" id="IPR015943">
    <property type="entry name" value="WD40/YVTN_repeat-like_dom_sf"/>
</dbReference>
<keyword evidence="1" id="KW-0853">WD repeat</keyword>
<dbReference type="SMART" id="SM00320">
    <property type="entry name" value="WD40"/>
    <property type="match status" value="4"/>
</dbReference>
<accession>A0A9P5SDF3</accession>
<dbReference type="Proteomes" id="UP000696485">
    <property type="component" value="Unassembled WGS sequence"/>
</dbReference>
<reference evidence="6" key="1">
    <citation type="journal article" date="2020" name="Fungal Divers.">
        <title>Resolving the Mortierellaceae phylogeny through synthesis of multi-gene phylogenetics and phylogenomics.</title>
        <authorList>
            <person name="Vandepol N."/>
            <person name="Liber J."/>
            <person name="Desiro A."/>
            <person name="Na H."/>
            <person name="Kennedy M."/>
            <person name="Barry K."/>
            <person name="Grigoriev I.V."/>
            <person name="Miller A.N."/>
            <person name="O'Donnell K."/>
            <person name="Stajich J.E."/>
            <person name="Bonito G."/>
        </authorList>
    </citation>
    <scope>NUCLEOTIDE SEQUENCE</scope>
    <source>
        <strain evidence="6">NVP1</strain>
    </source>
</reference>
<dbReference type="EMBL" id="JAAAUY010000797">
    <property type="protein sequence ID" value="KAF9326325.1"/>
    <property type="molecule type" value="Genomic_DNA"/>
</dbReference>
<evidence type="ECO:0000256" key="3">
    <source>
        <dbReference type="ARBA" id="ARBA00037931"/>
    </source>
</evidence>
<evidence type="ECO:0000313" key="7">
    <source>
        <dbReference type="Proteomes" id="UP000696485"/>
    </source>
</evidence>
<evidence type="ECO:0000256" key="1">
    <source>
        <dbReference type="ARBA" id="ARBA00022574"/>
    </source>
</evidence>